<comment type="caution">
    <text evidence="2">The sequence shown here is derived from an EMBL/GenBank/DDBJ whole genome shotgun (WGS) entry which is preliminary data.</text>
</comment>
<sequence length="112" mass="13222">MALWYHFKIYTAEADVYPNAVGQKGVVYLNSKQQPTTRKRLETMADHVEDKREEYKELLIQVQSILGEPSLEQEELKEKLSDTYKQMKEYALFVESIEAFIRKMAKESDQQK</sequence>
<dbReference type="Proteomes" id="UP000031978">
    <property type="component" value="Unassembled WGS sequence"/>
</dbReference>
<reference evidence="2 3" key="1">
    <citation type="submission" date="2014-12" db="EMBL/GenBank/DDBJ databases">
        <title>Draft Genome Sequences of Five Spore-Forming Food Isolates of Bacillus pumilus.</title>
        <authorList>
            <person name="de Jong A."/>
            <person name="van Heel A.J."/>
            <person name="Montalban-Lopez M."/>
            <person name="Krawczyk A.O."/>
            <person name="Berendsen E.M."/>
            <person name="Wells-Bennik M."/>
            <person name="Kuipers O.P."/>
        </authorList>
    </citation>
    <scope>NUCLEOTIDE SEQUENCE [LARGE SCALE GENOMIC DNA]</scope>
    <source>
        <strain evidence="2 3">B4127</strain>
    </source>
</reference>
<organism evidence="2 3">
    <name type="scientific">Bacillus pumilus</name>
    <name type="common">Bacillus mesentericus</name>
    <dbReference type="NCBI Taxonomy" id="1408"/>
    <lineage>
        <taxon>Bacteria</taxon>
        <taxon>Bacillati</taxon>
        <taxon>Bacillota</taxon>
        <taxon>Bacilli</taxon>
        <taxon>Bacillales</taxon>
        <taxon>Bacillaceae</taxon>
        <taxon>Bacillus</taxon>
    </lineage>
</organism>
<evidence type="ECO:0000313" key="2">
    <source>
        <dbReference type="EMBL" id="KIL19991.1"/>
    </source>
</evidence>
<proteinExistence type="predicted"/>
<feature type="coiled-coil region" evidence="1">
    <location>
        <begin position="38"/>
        <end position="68"/>
    </location>
</feature>
<keyword evidence="1" id="KW-0175">Coiled coil</keyword>
<protein>
    <submittedName>
        <fullName evidence="2">Uncharacterized protein</fullName>
    </submittedName>
</protein>
<evidence type="ECO:0000313" key="3">
    <source>
        <dbReference type="Proteomes" id="UP000031978"/>
    </source>
</evidence>
<gene>
    <name evidence="2" type="ORF">B4127_3855</name>
</gene>
<dbReference type="AlphaFoldDB" id="A0AB34QVJ6"/>
<evidence type="ECO:0000256" key="1">
    <source>
        <dbReference type="SAM" id="Coils"/>
    </source>
</evidence>
<accession>A0AB34QVJ6</accession>
<name>A0AB34QVJ6_BACPU</name>
<dbReference type="EMBL" id="JXCL01000014">
    <property type="protein sequence ID" value="KIL19991.1"/>
    <property type="molecule type" value="Genomic_DNA"/>
</dbReference>